<dbReference type="Pfam" id="PF18566">
    <property type="entry name" value="Ldi"/>
    <property type="match status" value="1"/>
</dbReference>
<sequence>MAYAIAAAQYHRRPAARSVFKPLMERVIHKMLRRDVWGYWFLTLHSGSFVDPDVKELRKPWADPICKETPCTRGHLLLMTALYAMLYDDERYEQDDSLVFNWNPVYWGFGAESFSYNRATLQEAILKEMEANGWIGVCCEQNMVFIACNQFPLTAMRINDVRDGTQVADDVLAKYKAAWQKKGMMGKDGLLRDAYRIKQDSPFNAFDIGFPAWAAAHMAWNVEQMEDLYPKMAHGYLTKIGDRVNINPDPVAREIRKPTTENPSMDADEIHAKARDLTAEDAPRYPAFMHPVYGWVIEWAAEFLGPQWEDGGLFYPRNDIQYDANDNHVYVEPFTGNAGIAYARLTVKRGQATMWDKPWTKEQVRSMPWIDGVGLDGGVDTLAGSWDEEKSAMFASFRTWHGRTVSIRPVFKQLRAGRYGVYINGSFSGEAVVGAFGEDVAVDLEVAGCESDVVLVMAK</sequence>
<dbReference type="Proteomes" id="UP000517252">
    <property type="component" value="Unassembled WGS sequence"/>
</dbReference>
<dbReference type="EMBL" id="BLZH01000017">
    <property type="protein sequence ID" value="GFP60386.1"/>
    <property type="molecule type" value="Genomic_DNA"/>
</dbReference>
<gene>
    <name evidence="2" type="ORF">TASIC1_0017014800</name>
</gene>
<comment type="caution">
    <text evidence="2">The sequence shown here is derived from an EMBL/GenBank/DDBJ whole genome shotgun (WGS) entry which is preliminary data.</text>
</comment>
<organism evidence="2 3">
    <name type="scientific">Trichoderma asperellum</name>
    <name type="common">Filamentous fungus</name>
    <dbReference type="NCBI Taxonomy" id="101201"/>
    <lineage>
        <taxon>Eukaryota</taxon>
        <taxon>Fungi</taxon>
        <taxon>Dikarya</taxon>
        <taxon>Ascomycota</taxon>
        <taxon>Pezizomycotina</taxon>
        <taxon>Sordariomycetes</taxon>
        <taxon>Hypocreomycetidae</taxon>
        <taxon>Hypocreales</taxon>
        <taxon>Hypocreaceae</taxon>
        <taxon>Trichoderma</taxon>
    </lineage>
</organism>
<proteinExistence type="predicted"/>
<evidence type="ECO:0000259" key="1">
    <source>
        <dbReference type="Pfam" id="PF18566"/>
    </source>
</evidence>
<protein>
    <recommendedName>
        <fullName evidence="1">Linalool dehydratase/isomerase domain-containing protein</fullName>
    </recommendedName>
</protein>
<feature type="domain" description="Linalool dehydratase/isomerase" evidence="1">
    <location>
        <begin position="1"/>
        <end position="318"/>
    </location>
</feature>
<name>A0A6V8R8E0_TRIAP</name>
<dbReference type="InterPro" id="IPR041411">
    <property type="entry name" value="Ldi"/>
</dbReference>
<evidence type="ECO:0000313" key="3">
    <source>
        <dbReference type="Proteomes" id="UP000517252"/>
    </source>
</evidence>
<dbReference type="AlphaFoldDB" id="A0A6V8R8E0"/>
<reference evidence="2 3" key="1">
    <citation type="submission" date="2020-07" db="EMBL/GenBank/DDBJ databases">
        <title>Trichoderma asperellum IC-1 whole genome shotgun sequence.</title>
        <authorList>
            <person name="Kanamasa S."/>
            <person name="Takahashi H."/>
        </authorList>
    </citation>
    <scope>NUCLEOTIDE SEQUENCE [LARGE SCALE GENOMIC DNA]</scope>
    <source>
        <strain evidence="2 3">IC-1</strain>
    </source>
</reference>
<accession>A0A6V8R8E0</accession>
<dbReference type="OrthoDB" id="9979195at2759"/>
<evidence type="ECO:0000313" key="2">
    <source>
        <dbReference type="EMBL" id="GFP60386.1"/>
    </source>
</evidence>